<proteinExistence type="predicted"/>
<sequence>MDTPLRKIRKELGFTLSQVANAVDCDTGNLSRMERGIQKPTLNLAERLVTFFEKKISEIQILYPERFKQGNCLDFIKATNGAVQAHELRPDLPKVFPPPTEHDHVS</sequence>
<comment type="caution">
    <text evidence="2">The sequence shown here is derived from an EMBL/GenBank/DDBJ whole genome shotgun (WGS) entry which is preliminary data.</text>
</comment>
<dbReference type="RefSeq" id="WP_071827368.1">
    <property type="nucleotide sequence ID" value="NZ_CAWLXS010000131.1"/>
</dbReference>
<dbReference type="HOGENOM" id="CLU_187005_0_0_6"/>
<dbReference type="GO" id="GO:0003677">
    <property type="term" value="F:DNA binding"/>
    <property type="evidence" value="ECO:0007669"/>
    <property type="project" value="InterPro"/>
</dbReference>
<dbReference type="Pfam" id="PF01381">
    <property type="entry name" value="HTH_3"/>
    <property type="match status" value="1"/>
</dbReference>
<organism evidence="2 3">
    <name type="scientific">Xenorhabdus bovienii str. kraussei Becker Underwood</name>
    <dbReference type="NCBI Taxonomy" id="1398204"/>
    <lineage>
        <taxon>Bacteria</taxon>
        <taxon>Pseudomonadati</taxon>
        <taxon>Pseudomonadota</taxon>
        <taxon>Gammaproteobacteria</taxon>
        <taxon>Enterobacterales</taxon>
        <taxon>Morganellaceae</taxon>
        <taxon>Xenorhabdus</taxon>
    </lineage>
</organism>
<reference evidence="2" key="1">
    <citation type="submission" date="2013-07" db="EMBL/GenBank/DDBJ databases">
        <title>Sub-species coevolution in mutualistic symbiosis.</title>
        <authorList>
            <person name="Murfin K."/>
            <person name="Klassen J."/>
            <person name="Lee M."/>
            <person name="Forst S."/>
            <person name="Stock P."/>
            <person name="Goodrich-Blair H."/>
        </authorList>
    </citation>
    <scope>NUCLEOTIDE SEQUENCE [LARGE SCALE GENOMIC DNA]</scope>
    <source>
        <strain evidence="2">Kraussei Becker Underwood</strain>
    </source>
</reference>
<evidence type="ECO:0000313" key="2">
    <source>
        <dbReference type="EMBL" id="CDH22805.1"/>
    </source>
</evidence>
<dbReference type="SUPFAM" id="SSF47413">
    <property type="entry name" value="lambda repressor-like DNA-binding domains"/>
    <property type="match status" value="1"/>
</dbReference>
<evidence type="ECO:0000259" key="1">
    <source>
        <dbReference type="PROSITE" id="PS50943"/>
    </source>
</evidence>
<gene>
    <name evidence="2" type="ORF">XBKB1_1340004</name>
</gene>
<dbReference type="EMBL" id="CBSZ010000040">
    <property type="protein sequence ID" value="CDH22805.1"/>
    <property type="molecule type" value="Genomic_DNA"/>
</dbReference>
<dbReference type="SMART" id="SM00530">
    <property type="entry name" value="HTH_XRE"/>
    <property type="match status" value="1"/>
</dbReference>
<name>A0A077PEN7_XENBV</name>
<evidence type="ECO:0000313" key="3">
    <source>
        <dbReference type="Proteomes" id="UP000028493"/>
    </source>
</evidence>
<dbReference type="InterPro" id="IPR001387">
    <property type="entry name" value="Cro/C1-type_HTH"/>
</dbReference>
<feature type="domain" description="HTH cro/C1-type" evidence="1">
    <location>
        <begin position="5"/>
        <end position="59"/>
    </location>
</feature>
<protein>
    <submittedName>
        <fullName evidence="2">Phage transcriptional regulator (Modular protein)</fullName>
    </submittedName>
</protein>
<accession>A0A077PEN7</accession>
<dbReference type="CDD" id="cd00093">
    <property type="entry name" value="HTH_XRE"/>
    <property type="match status" value="1"/>
</dbReference>
<dbReference type="Gene3D" id="1.10.260.40">
    <property type="entry name" value="lambda repressor-like DNA-binding domains"/>
    <property type="match status" value="1"/>
</dbReference>
<dbReference type="AlphaFoldDB" id="A0A077PEN7"/>
<dbReference type="Proteomes" id="UP000028493">
    <property type="component" value="Unassembled WGS sequence"/>
</dbReference>
<dbReference type="PROSITE" id="PS50943">
    <property type="entry name" value="HTH_CROC1"/>
    <property type="match status" value="1"/>
</dbReference>
<dbReference type="InterPro" id="IPR010982">
    <property type="entry name" value="Lambda_DNA-bd_dom_sf"/>
</dbReference>